<dbReference type="InterPro" id="IPR036322">
    <property type="entry name" value="WD40_repeat_dom_sf"/>
</dbReference>
<feature type="region of interest" description="Disordered" evidence="13">
    <location>
        <begin position="1634"/>
        <end position="1666"/>
    </location>
</feature>
<dbReference type="GO" id="GO:0004674">
    <property type="term" value="F:protein serine/threonine kinase activity"/>
    <property type="evidence" value="ECO:0007669"/>
    <property type="project" value="UniProtKB-KW"/>
</dbReference>
<feature type="compositionally biased region" description="Pro residues" evidence="13">
    <location>
        <begin position="336"/>
        <end position="353"/>
    </location>
</feature>
<dbReference type="SMART" id="SM00220">
    <property type="entry name" value="S_TKc"/>
    <property type="match status" value="1"/>
</dbReference>
<dbReference type="SUPFAM" id="SSF52172">
    <property type="entry name" value="CheY-like"/>
    <property type="match status" value="1"/>
</dbReference>
<feature type="repeat" description="WD" evidence="11">
    <location>
        <begin position="2662"/>
        <end position="2703"/>
    </location>
</feature>
<dbReference type="Pfam" id="PF00069">
    <property type="entry name" value="Pkinase"/>
    <property type="match status" value="2"/>
</dbReference>
<dbReference type="InterPro" id="IPR000719">
    <property type="entry name" value="Prot_kinase_dom"/>
</dbReference>
<feature type="compositionally biased region" description="Low complexity" evidence="13">
    <location>
        <begin position="466"/>
        <end position="481"/>
    </location>
</feature>
<feature type="compositionally biased region" description="Polar residues" evidence="13">
    <location>
        <begin position="1647"/>
        <end position="1665"/>
    </location>
</feature>
<dbReference type="PROSITE" id="PS51285">
    <property type="entry name" value="AGC_KINASE_CTER"/>
    <property type="match status" value="1"/>
</dbReference>
<evidence type="ECO:0000256" key="11">
    <source>
        <dbReference type="PROSITE-ProRule" id="PRU00221"/>
    </source>
</evidence>
<evidence type="ECO:0000256" key="10">
    <source>
        <dbReference type="PROSITE-ProRule" id="PRU00169"/>
    </source>
</evidence>
<dbReference type="FunFam" id="1.10.510.10:FF:000340">
    <property type="entry name" value="Serine threonine protein kinase"/>
    <property type="match status" value="1"/>
</dbReference>
<keyword evidence="18" id="KW-1185">Reference proteome</keyword>
<feature type="region of interest" description="Disordered" evidence="13">
    <location>
        <begin position="588"/>
        <end position="731"/>
    </location>
</feature>
<dbReference type="GO" id="GO:0000160">
    <property type="term" value="P:phosphorelay signal transduction system"/>
    <property type="evidence" value="ECO:0007669"/>
    <property type="project" value="InterPro"/>
</dbReference>
<reference evidence="17 18" key="1">
    <citation type="submission" date="2016-03" db="EMBL/GenBank/DDBJ databases">
        <title>Choanephora cucurbitarum.</title>
        <authorList>
            <person name="Min B."/>
            <person name="Park H."/>
            <person name="Park J.-H."/>
            <person name="Shin H.-D."/>
            <person name="Choi I.-G."/>
        </authorList>
    </citation>
    <scope>NUCLEOTIDE SEQUENCE [LARGE SCALE GENOMIC DNA]</scope>
    <source>
        <strain evidence="17 18">KUS-F28377</strain>
    </source>
</reference>
<dbReference type="Pfam" id="PF00400">
    <property type="entry name" value="WD40"/>
    <property type="match status" value="2"/>
</dbReference>
<feature type="compositionally biased region" description="Low complexity" evidence="13">
    <location>
        <begin position="649"/>
        <end position="659"/>
    </location>
</feature>
<dbReference type="Gene3D" id="3.30.450.20">
    <property type="entry name" value="PAS domain"/>
    <property type="match status" value="1"/>
</dbReference>
<keyword evidence="4" id="KW-0808">Transferase</keyword>
<feature type="region of interest" description="Disordered" evidence="13">
    <location>
        <begin position="99"/>
        <end position="125"/>
    </location>
</feature>
<keyword evidence="7" id="KW-0067">ATP-binding</keyword>
<feature type="coiled-coil region" evidence="12">
    <location>
        <begin position="1166"/>
        <end position="1193"/>
    </location>
</feature>
<feature type="compositionally biased region" description="Low complexity" evidence="13">
    <location>
        <begin position="2061"/>
        <end position="2076"/>
    </location>
</feature>
<evidence type="ECO:0000256" key="3">
    <source>
        <dbReference type="ARBA" id="ARBA00022553"/>
    </source>
</evidence>
<feature type="modified residue" description="4-aspartylphosphate" evidence="10">
    <location>
        <position position="2212"/>
    </location>
</feature>
<evidence type="ECO:0000256" key="1">
    <source>
        <dbReference type="ARBA" id="ARBA00012513"/>
    </source>
</evidence>
<evidence type="ECO:0000313" key="17">
    <source>
        <dbReference type="EMBL" id="OBZ84475.1"/>
    </source>
</evidence>
<dbReference type="STRING" id="101091.A0A1C7N5P4"/>
<feature type="region of interest" description="Disordered" evidence="13">
    <location>
        <begin position="2371"/>
        <end position="2412"/>
    </location>
</feature>
<dbReference type="PANTHER" id="PTHR24356">
    <property type="entry name" value="SERINE/THREONINE-PROTEIN KINASE"/>
    <property type="match status" value="1"/>
</dbReference>
<sequence>MNLDAGPIDIHDQQQSFPMDDHTLMNSPVYPAMLLNESDEIKSGDKQVDHKPALVPSFSPQSFNRASVSDVNNPWHQSTSQHTSPLQCMDYFSNEPMPSIASSANLQGRRRQPMPPSSSSFYGPDYTRYGSDEDYAKKLFMSRSAKVKRWCSVRMGDFEEKIGSTANRRHHRRSNSTTSISSVPAQESRRYSSAINLCRFPQDDSNMPTIMVTTAATSTNNNEHDTENNEIVNFIPWVDWLEEYKVIKAREIRRRSSATQNDNADVRHHPQPAIGTSVVNRVLTNWWNNVKTGAEHYSKSTRHTDYFKRPSQDKPEPNLQSNERKTSDPLVRQSHPPHPPLPSSQPASCPPHSPISALSQQLQYSPAPPVPLPSMSSSSTSLPQPLASTSTVFPSASSSSSFSRRNTVNLSLDLHDLQHPLEGKMRPLMADHSPMTAASNNSSRRYSSRDVVHMDTDSMSPISLHSSAQSSMPDSPSSMAATKIHLPKNPITQKSLAKRVGYQFYNNGNRMGTFGQLSHIVGQASSESNDPTTTRIQYSIKSRLEFAKEACNAELRQIIDGLNEYVERGLQYVEDMDDILEEGMRSVGSLDSEEESDHEMHPPVGLLGTVASNPTASSAPNLSYHGHHQPSPLSSALPVTTPAPPLPSLPASSTSIPTSDSFIHPLPSVVEMDESLSSPSTDSNASASSLPHKRSLSSAMDEPLVSDDAPVHNQVTPDPTSHQREQPGLEAYQPPANNMIALISEDSYLPTPFILTLQDLISVAQNVMDTSLDEIIETNGACAEAVARIQTIGTQWDIHPEWPCREWYVRLLLGIAALNRVVEWWAAERGFWSTGPIFSVPPSDTENEDMESVSNISRMEETDDEHMSIDEAGPDLRLQLYDQQQQTDEHLDSLQLQEEAERSQSSTIIVELSLGTTVVQYVSPVWSDVVGSDPQSVLGQSITRFLSADDVQVFSAATEELLADDSHTVEVRFNVKDKEGSSIEMDGKGMLMCNRVTGEPSHTMWVIKPVVSRRWSLVDMSITPRNEKKPSWLSGPHPTDRAQQPESTFQGDQRPEDWMHGVEQTPSQEFYEQRGMIRSRSKSEPTIHTPPFLPSIQLTNENNEEGRADQIPVSLSALMSLPPVLCRVCERLVVAAFFEQHSELCVEIHQSEMDVNACNDSLIEVKHLVQERIEFVKQEITELKNNKGQSKEELPDDHMKLECTEDSDNDSIFGDCLPLEKAPDPLDVKNIELEQYKDLLEIIDVALSISMPGSATDSNDDEEGGLLQSPRSKDKIVQILYWRPPTSDDPNLSNLIKDVEELTRGKVDAVNRMRDRLEYNDRERAEFQKTTNQQPNWTEFVQEASADDKKSDDEIKEESGSPKLLAKAEDQVKPSRRGFLSRLKSWRHRRTSGVVGRLSRRIKSITPDSMSTPIVEMETIETPMGSPGLRPKMTPSLKQCESAASNTPSKSPSSPLHAPIVSRPTFPSIKDFDIIKPISKGAFGSVFLAKKRTTGDYYAIKFLKKSDMIAKNQVTNVKAERMILMSQTDSPFVTKLYYTFQSKDYLYLVLEYLNGGDCSALIKVIGSLPENWTRNYLAEVTLGLEYLQSKNIIHRDLKPDNLLIDQNGHLKLTDFGLSRIGFLDRRVRDELTTVSYHDRAQPISPAPSRSGTPPQSPADQPSTPNGGAYRHSYFSFLFDQSRQRVPSSASNASVNEEAVSSSEARGTEHNHRRHLSSAISDPYTSNISGISKSDRKEEATPRQAVGTPDYLAPESILGTGQDSMVDWWALGVICYEFLYGIPPFHADTPDKVFENILSRRIDWHEDVVQISPEARDFMERLMTLDPEKRLGYNGAEEVKRHPFFKSINWDTLLTEAPSFIPQPADAEDTDYFDSRGATMQLAAEEIECLDESARAQVERAKAIIREQNPESVSPVADKKQRKGSKLASKKSEHSPKEEAENDSDTTEFGTFTYKNLPVLEKANEDMIRKIRHDSISANAMSDVNSNKLLQKKTSSRPKSGLAQDIPGTPTGNAFTPSTSSSICATPLSMSPSVSSKLNVVSPPVNRKPNDPTLPHIPNKMSSTSSSKESTPQRSRSLSTPSLDPVKAAAAIAAVANNSTGYENQGSTASNSSTPPIHQHHHYRHDDTHRMLLTSPLAKPERKASITHFSSRSSDPHKPRPFACLVADDNPISCKIIETILQMLHCRCVIVRNGAQAIRSAMSDVRYDIIFMDIRMPIIDGETAARMIKSTNNNNRQTPIVAVTAYERTVQLAGAFDDILSKPSTSHGVSGFLTRRHSTGDQNGHSPLVLPPYPPSVPEQTCREFTAPEGTYTLGHSIFISSMHPLYSVGTTASLVSIKYKELVTNSLQRYEPHPGARSFRRMFSQGSTPTVDLYEDQYSSPSHTSTQKEGPVVVSPTSSENNELSPIPSSSTLSFLSRNHTLNRHTRMPRISITKTHSSFVQQIITNDQLAKILMARTSDDTNLFYNCGTSFIWVDAAGHPKEPLSRIVFTKACPTSHDVNLLTRGADHLDVIIGFTTGDIVWFDPLCNKYGRINKGGVMNSSPITMIKWLQGQENLFMAAFQNGMIMIFDKDKEDEFFIDGQPKPGYQRSTEQNKEKDLFKVSKPLPKVSLKHNPVSCWKLSDKPLTAFAFSPDCQHVAVVGLDGLLRIINFVHETMHDVFESYYGGLNCVAWSPDGRYIITGGQDDLVTIWAFREQRIIARCQGHKSWVSSVAFDPWRCDEKVYRFASVGEDAKLILWDFSVAALHKPKTVRTE</sequence>
<feature type="compositionally biased region" description="Polar residues" evidence="13">
    <location>
        <begin position="1436"/>
        <end position="1454"/>
    </location>
</feature>
<dbReference type="CDD" id="cd17546">
    <property type="entry name" value="REC_hyHK_CKI1_RcsC-like"/>
    <property type="match status" value="1"/>
</dbReference>
<dbReference type="PANTHER" id="PTHR24356:SF1">
    <property type="entry name" value="SERINE_THREONINE-PROTEIN KINASE GREATWALL"/>
    <property type="match status" value="1"/>
</dbReference>
<evidence type="ECO:0000256" key="9">
    <source>
        <dbReference type="ARBA" id="ARBA00048679"/>
    </source>
</evidence>
<feature type="compositionally biased region" description="Basic and acidic residues" evidence="13">
    <location>
        <begin position="1346"/>
        <end position="1372"/>
    </location>
</feature>
<dbReference type="Gene3D" id="3.40.50.2300">
    <property type="match status" value="1"/>
</dbReference>
<dbReference type="CDD" id="cd00130">
    <property type="entry name" value="PAS"/>
    <property type="match status" value="1"/>
</dbReference>
<dbReference type="InterPro" id="IPR001680">
    <property type="entry name" value="WD40_rpt"/>
</dbReference>
<feature type="region of interest" description="Disordered" evidence="13">
    <location>
        <begin position="164"/>
        <end position="188"/>
    </location>
</feature>
<keyword evidence="6" id="KW-0418">Kinase</keyword>
<feature type="region of interest" description="Disordered" evidence="13">
    <location>
        <begin position="1026"/>
        <end position="1058"/>
    </location>
</feature>
<dbReference type="FunCoup" id="A0A1C7N5P4">
    <property type="interactions" value="354"/>
</dbReference>
<feature type="region of interest" description="Disordered" evidence="13">
    <location>
        <begin position="1989"/>
        <end position="2083"/>
    </location>
</feature>
<dbReference type="Gene3D" id="2.130.10.10">
    <property type="entry name" value="YVTN repeat-like/Quinoprotein amine dehydrogenase"/>
    <property type="match status" value="1"/>
</dbReference>
<evidence type="ECO:0000256" key="6">
    <source>
        <dbReference type="ARBA" id="ARBA00022777"/>
    </source>
</evidence>
<evidence type="ECO:0000256" key="12">
    <source>
        <dbReference type="SAM" id="Coils"/>
    </source>
</evidence>
<dbReference type="SMART" id="SM00133">
    <property type="entry name" value="S_TK_X"/>
    <property type="match status" value="1"/>
</dbReference>
<feature type="compositionally biased region" description="Polar residues" evidence="13">
    <location>
        <begin position="2100"/>
        <end position="2115"/>
    </location>
</feature>
<accession>A0A1C7N5P4</accession>
<feature type="region of interest" description="Disordered" evidence="13">
    <location>
        <begin position="298"/>
        <end position="405"/>
    </location>
</feature>
<dbReference type="EC" id="2.7.11.1" evidence="1"/>
<dbReference type="SUPFAM" id="SSF55785">
    <property type="entry name" value="PYP-like sensor domain (PAS domain)"/>
    <property type="match status" value="1"/>
</dbReference>
<dbReference type="InterPro" id="IPR008271">
    <property type="entry name" value="Ser/Thr_kinase_AS"/>
</dbReference>
<dbReference type="Pfam" id="PF00072">
    <property type="entry name" value="Response_reg"/>
    <property type="match status" value="1"/>
</dbReference>
<dbReference type="EMBL" id="LUGH01000505">
    <property type="protein sequence ID" value="OBZ84475.1"/>
    <property type="molecule type" value="Genomic_DNA"/>
</dbReference>
<dbReference type="SMART" id="SM00320">
    <property type="entry name" value="WD40"/>
    <property type="match status" value="4"/>
</dbReference>
<proteinExistence type="predicted"/>
<feature type="compositionally biased region" description="Basic residues" evidence="13">
    <location>
        <begin position="1919"/>
        <end position="1928"/>
    </location>
</feature>
<dbReference type="Proteomes" id="UP000093000">
    <property type="component" value="Unassembled WGS sequence"/>
</dbReference>
<dbReference type="SUPFAM" id="SSF50978">
    <property type="entry name" value="WD40 repeat-like"/>
    <property type="match status" value="1"/>
</dbReference>
<dbReference type="InterPro" id="IPR011006">
    <property type="entry name" value="CheY-like_superfamily"/>
</dbReference>
<evidence type="ECO:0000256" key="13">
    <source>
        <dbReference type="SAM" id="MobiDB-lite"/>
    </source>
</evidence>
<feature type="domain" description="Protein kinase" evidence="14">
    <location>
        <begin position="1472"/>
        <end position="1844"/>
    </location>
</feature>
<feature type="compositionally biased region" description="Basic and acidic residues" evidence="13">
    <location>
        <begin position="298"/>
        <end position="327"/>
    </location>
</feature>
<dbReference type="PROSITE" id="PS50011">
    <property type="entry name" value="PROTEIN_KINASE_DOM"/>
    <property type="match status" value="1"/>
</dbReference>
<evidence type="ECO:0000313" key="18">
    <source>
        <dbReference type="Proteomes" id="UP000093000"/>
    </source>
</evidence>
<dbReference type="GO" id="GO:0005634">
    <property type="term" value="C:nucleus"/>
    <property type="evidence" value="ECO:0007669"/>
    <property type="project" value="TreeGrafter"/>
</dbReference>
<evidence type="ECO:0000259" key="16">
    <source>
        <dbReference type="PROSITE" id="PS51285"/>
    </source>
</evidence>
<evidence type="ECO:0000256" key="4">
    <source>
        <dbReference type="ARBA" id="ARBA00022679"/>
    </source>
</evidence>
<feature type="compositionally biased region" description="Low complexity" evidence="13">
    <location>
        <begin position="1687"/>
        <end position="1704"/>
    </location>
</feature>
<gene>
    <name evidence="17" type="ORF">A0J61_07472</name>
</gene>
<keyword evidence="3 10" id="KW-0597">Phosphoprotein</keyword>
<organism evidence="17 18">
    <name type="scientific">Choanephora cucurbitarum</name>
    <dbReference type="NCBI Taxonomy" id="101091"/>
    <lineage>
        <taxon>Eukaryota</taxon>
        <taxon>Fungi</taxon>
        <taxon>Fungi incertae sedis</taxon>
        <taxon>Mucoromycota</taxon>
        <taxon>Mucoromycotina</taxon>
        <taxon>Mucoromycetes</taxon>
        <taxon>Mucorales</taxon>
        <taxon>Mucorineae</taxon>
        <taxon>Choanephoraceae</taxon>
        <taxon>Choanephoroideae</taxon>
        <taxon>Choanephora</taxon>
    </lineage>
</organism>
<feature type="domain" description="Response regulatory" evidence="15">
    <location>
        <begin position="2162"/>
        <end position="2276"/>
    </location>
</feature>
<feature type="region of interest" description="Disordered" evidence="13">
    <location>
        <begin position="1908"/>
        <end position="1949"/>
    </location>
</feature>
<dbReference type="InterPro" id="IPR035965">
    <property type="entry name" value="PAS-like_dom_sf"/>
</dbReference>
<feature type="non-terminal residue" evidence="17">
    <location>
        <position position="2756"/>
    </location>
</feature>
<evidence type="ECO:0000256" key="8">
    <source>
        <dbReference type="ARBA" id="ARBA00047899"/>
    </source>
</evidence>
<dbReference type="PROSITE" id="PS50294">
    <property type="entry name" value="WD_REPEATS_REGION"/>
    <property type="match status" value="1"/>
</dbReference>
<feature type="compositionally biased region" description="Basic and acidic residues" evidence="13">
    <location>
        <begin position="1929"/>
        <end position="1938"/>
    </location>
</feature>
<dbReference type="CDD" id="cd05611">
    <property type="entry name" value="STKc_Rim15_like"/>
    <property type="match status" value="1"/>
</dbReference>
<feature type="compositionally biased region" description="Polar residues" evidence="13">
    <location>
        <begin position="610"/>
        <end position="621"/>
    </location>
</feature>
<feature type="region of interest" description="Disordered" evidence="13">
    <location>
        <begin position="1345"/>
        <end position="1372"/>
    </location>
</feature>
<dbReference type="SUPFAM" id="SSF56112">
    <property type="entry name" value="Protein kinase-like (PK-like)"/>
    <property type="match status" value="1"/>
</dbReference>
<dbReference type="InterPro" id="IPR000961">
    <property type="entry name" value="AGC-kinase_C"/>
</dbReference>
<dbReference type="PROSITE" id="PS50082">
    <property type="entry name" value="WD_REPEATS_2"/>
    <property type="match status" value="1"/>
</dbReference>
<dbReference type="GO" id="GO:0005524">
    <property type="term" value="F:ATP binding"/>
    <property type="evidence" value="ECO:0007669"/>
    <property type="project" value="UniProtKB-KW"/>
</dbReference>
<evidence type="ECO:0000259" key="14">
    <source>
        <dbReference type="PROSITE" id="PS50011"/>
    </source>
</evidence>
<dbReference type="InterPro" id="IPR001789">
    <property type="entry name" value="Sig_transdc_resp-reg_receiver"/>
</dbReference>
<feature type="domain" description="AGC-kinase C-terminal" evidence="16">
    <location>
        <begin position="1845"/>
        <end position="1963"/>
    </location>
</feature>
<evidence type="ECO:0000256" key="2">
    <source>
        <dbReference type="ARBA" id="ARBA00022527"/>
    </source>
</evidence>
<dbReference type="GO" id="GO:1901992">
    <property type="term" value="P:positive regulation of mitotic cell cycle phase transition"/>
    <property type="evidence" value="ECO:0007669"/>
    <property type="project" value="UniProtKB-ARBA"/>
</dbReference>
<feature type="compositionally biased region" description="Polar residues" evidence="13">
    <location>
        <begin position="2377"/>
        <end position="2388"/>
    </location>
</feature>
<dbReference type="InterPro" id="IPR000014">
    <property type="entry name" value="PAS"/>
</dbReference>
<dbReference type="InterPro" id="IPR011009">
    <property type="entry name" value="Kinase-like_dom_sf"/>
</dbReference>
<dbReference type="PROSITE" id="PS00108">
    <property type="entry name" value="PROTEIN_KINASE_ST"/>
    <property type="match status" value="1"/>
</dbReference>
<feature type="compositionally biased region" description="Polar residues" evidence="13">
    <location>
        <begin position="2009"/>
        <end position="2038"/>
    </location>
</feature>
<keyword evidence="5" id="KW-0547">Nucleotide-binding</keyword>
<comment type="catalytic activity">
    <reaction evidence="9">
        <text>L-seryl-[protein] + ATP = O-phospho-L-seryl-[protein] + ADP + H(+)</text>
        <dbReference type="Rhea" id="RHEA:17989"/>
        <dbReference type="Rhea" id="RHEA-COMP:9863"/>
        <dbReference type="Rhea" id="RHEA-COMP:11604"/>
        <dbReference type="ChEBI" id="CHEBI:15378"/>
        <dbReference type="ChEBI" id="CHEBI:29999"/>
        <dbReference type="ChEBI" id="CHEBI:30616"/>
        <dbReference type="ChEBI" id="CHEBI:83421"/>
        <dbReference type="ChEBI" id="CHEBI:456216"/>
        <dbReference type="EC" id="2.7.11.1"/>
    </reaction>
</comment>
<feature type="region of interest" description="Disordered" evidence="13">
    <location>
        <begin position="1685"/>
        <end position="1752"/>
    </location>
</feature>
<feature type="region of interest" description="Disordered" evidence="13">
    <location>
        <begin position="2100"/>
        <end position="2124"/>
    </location>
</feature>
<feature type="region of interest" description="Disordered" evidence="13">
    <location>
        <begin position="458"/>
        <end position="481"/>
    </location>
</feature>
<comment type="catalytic activity">
    <reaction evidence="8">
        <text>L-threonyl-[protein] + ATP = O-phospho-L-threonyl-[protein] + ADP + H(+)</text>
        <dbReference type="Rhea" id="RHEA:46608"/>
        <dbReference type="Rhea" id="RHEA-COMP:11060"/>
        <dbReference type="Rhea" id="RHEA-COMP:11605"/>
        <dbReference type="ChEBI" id="CHEBI:15378"/>
        <dbReference type="ChEBI" id="CHEBI:30013"/>
        <dbReference type="ChEBI" id="CHEBI:30616"/>
        <dbReference type="ChEBI" id="CHEBI:61977"/>
        <dbReference type="ChEBI" id="CHEBI:456216"/>
        <dbReference type="EC" id="2.7.11.1"/>
    </reaction>
</comment>
<feature type="compositionally biased region" description="Polar residues" evidence="13">
    <location>
        <begin position="2395"/>
        <end position="2412"/>
    </location>
</feature>
<protein>
    <recommendedName>
        <fullName evidence="1">non-specific serine/threonine protein kinase</fullName>
        <ecNumber evidence="1">2.7.11.1</ecNumber>
    </recommendedName>
</protein>
<keyword evidence="2" id="KW-0723">Serine/threonine-protein kinase</keyword>
<dbReference type="InterPro" id="IPR015943">
    <property type="entry name" value="WD40/YVTN_repeat-like_dom_sf"/>
</dbReference>
<feature type="compositionally biased region" description="Polar residues" evidence="13">
    <location>
        <begin position="1717"/>
        <end position="1731"/>
    </location>
</feature>
<evidence type="ECO:0000256" key="7">
    <source>
        <dbReference type="ARBA" id="ARBA00022840"/>
    </source>
</evidence>
<feature type="region of interest" description="Disordered" evidence="13">
    <location>
        <begin position="1421"/>
        <end position="1458"/>
    </location>
</feature>
<dbReference type="SMART" id="SM00448">
    <property type="entry name" value="REC"/>
    <property type="match status" value="1"/>
</dbReference>
<keyword evidence="12" id="KW-0175">Coiled coil</keyword>
<feature type="compositionally biased region" description="Polar residues" evidence="13">
    <location>
        <begin position="1041"/>
        <end position="1051"/>
    </location>
</feature>
<name>A0A1C7N5P4_9FUNG</name>
<dbReference type="InParanoid" id="A0A1C7N5P4"/>
<evidence type="ECO:0000256" key="5">
    <source>
        <dbReference type="ARBA" id="ARBA00022741"/>
    </source>
</evidence>
<keyword evidence="11" id="KW-0853">WD repeat</keyword>
<dbReference type="Gene3D" id="3.30.200.20">
    <property type="entry name" value="Phosphorylase Kinase, domain 1"/>
    <property type="match status" value="1"/>
</dbReference>
<evidence type="ECO:0000259" key="15">
    <source>
        <dbReference type="PROSITE" id="PS50110"/>
    </source>
</evidence>
<feature type="compositionally biased region" description="Low complexity" evidence="13">
    <location>
        <begin position="373"/>
        <end position="405"/>
    </location>
</feature>
<comment type="caution">
    <text evidence="17">The sequence shown here is derived from an EMBL/GenBank/DDBJ whole genome shotgun (WGS) entry which is preliminary data.</text>
</comment>
<dbReference type="Gene3D" id="1.10.510.10">
    <property type="entry name" value="Transferase(Phosphotransferase) domain 1"/>
    <property type="match status" value="1"/>
</dbReference>
<dbReference type="GO" id="GO:0005737">
    <property type="term" value="C:cytoplasm"/>
    <property type="evidence" value="ECO:0007669"/>
    <property type="project" value="TreeGrafter"/>
</dbReference>
<dbReference type="InterPro" id="IPR050236">
    <property type="entry name" value="Ser_Thr_kinase_AGC"/>
</dbReference>
<dbReference type="OrthoDB" id="162894at2759"/>
<dbReference type="FunFam" id="3.30.200.20:FF:001008">
    <property type="entry name" value="Serine/threonine-protein kinase cek1"/>
    <property type="match status" value="1"/>
</dbReference>
<feature type="compositionally biased region" description="Low complexity" evidence="13">
    <location>
        <begin position="675"/>
        <end position="690"/>
    </location>
</feature>
<dbReference type="PROSITE" id="PS50110">
    <property type="entry name" value="RESPONSE_REGULATORY"/>
    <property type="match status" value="1"/>
</dbReference>